<gene>
    <name evidence="4" type="ORF">BDV98DRAFT_532718</name>
</gene>
<dbReference type="Gene3D" id="1.20.1250.20">
    <property type="entry name" value="MFS general substrate transporter like domains"/>
    <property type="match status" value="2"/>
</dbReference>
<evidence type="ECO:0000256" key="1">
    <source>
        <dbReference type="ARBA" id="ARBA00004141"/>
    </source>
</evidence>
<dbReference type="InterPro" id="IPR011701">
    <property type="entry name" value="MFS"/>
</dbReference>
<evidence type="ECO:0000256" key="2">
    <source>
        <dbReference type="ARBA" id="ARBA00006727"/>
    </source>
</evidence>
<keyword evidence="3" id="KW-0812">Transmembrane</keyword>
<comment type="subcellular location">
    <subcellularLocation>
        <location evidence="1">Membrane</location>
        <topology evidence="1">Multi-pass membrane protein</topology>
    </subcellularLocation>
</comment>
<proteinExistence type="inferred from homology"/>
<dbReference type="GO" id="GO:0016020">
    <property type="term" value="C:membrane"/>
    <property type="evidence" value="ECO:0007669"/>
    <property type="project" value="UniProtKB-SubCell"/>
</dbReference>
<feature type="transmembrane region" description="Helical" evidence="3">
    <location>
        <begin position="240"/>
        <end position="260"/>
    </location>
</feature>
<dbReference type="InterPro" id="IPR050327">
    <property type="entry name" value="Proton-linked_MCT"/>
</dbReference>
<accession>A0A5C3QDR9</accession>
<feature type="transmembrane region" description="Helical" evidence="3">
    <location>
        <begin position="104"/>
        <end position="122"/>
    </location>
</feature>
<dbReference type="SUPFAM" id="SSF103473">
    <property type="entry name" value="MFS general substrate transporter"/>
    <property type="match status" value="1"/>
</dbReference>
<keyword evidence="5" id="KW-1185">Reference proteome</keyword>
<dbReference type="Pfam" id="PF07690">
    <property type="entry name" value="MFS_1"/>
    <property type="match status" value="1"/>
</dbReference>
<keyword evidence="3" id="KW-1133">Transmembrane helix</keyword>
<protein>
    <submittedName>
        <fullName evidence="4">MFS general substrate transporter</fullName>
    </submittedName>
</protein>
<dbReference type="AlphaFoldDB" id="A0A5C3QDR9"/>
<dbReference type="GO" id="GO:0022857">
    <property type="term" value="F:transmembrane transporter activity"/>
    <property type="evidence" value="ECO:0007669"/>
    <property type="project" value="InterPro"/>
</dbReference>
<dbReference type="InterPro" id="IPR036259">
    <property type="entry name" value="MFS_trans_sf"/>
</dbReference>
<evidence type="ECO:0000313" key="5">
    <source>
        <dbReference type="Proteomes" id="UP000305067"/>
    </source>
</evidence>
<feature type="transmembrane region" description="Helical" evidence="3">
    <location>
        <begin position="311"/>
        <end position="329"/>
    </location>
</feature>
<dbReference type="PANTHER" id="PTHR11360">
    <property type="entry name" value="MONOCARBOXYLATE TRANSPORTER"/>
    <property type="match status" value="1"/>
</dbReference>
<feature type="transmembrane region" description="Helical" evidence="3">
    <location>
        <begin position="162"/>
        <end position="183"/>
    </location>
</feature>
<dbReference type="OrthoDB" id="6499973at2759"/>
<feature type="transmembrane region" description="Helical" evidence="3">
    <location>
        <begin position="74"/>
        <end position="92"/>
    </location>
</feature>
<feature type="transmembrane region" description="Helical" evidence="3">
    <location>
        <begin position="128"/>
        <end position="150"/>
    </location>
</feature>
<keyword evidence="3" id="KW-0472">Membrane</keyword>
<sequence length="433" mass="46573">MSDADNEKGRSLDSTENVKQPSIQVGYDEGWEAWSTALGVMLLQFSTYGYTNAHGVYTDFYVREYLPSYSSSQISWIGGAQFALSFLIGPVTGPMFDAGYFRTMCYGGSLLFSFSLFMLSLAQPNQFYQILLTQGIGLGLSIGLTYIPGIGLISHHFSRHRALAMGIGASGSALGGLIHPIVLNRLLRTGLGFQGAVKVSAGLCTASMGVACLMMYPRYPNGFIKKGFSMETWRGNVVRYFREPAFLFSSLGTCVALLGLYFPNFFLQLNAIKRGIDPNFAFYTISILNASNIPGRILPNLLVPRYGPFNAMILITFSCAVLIFGLYGVEDIGGTVGFAVLFGFFSGAYVGVVAPMVSSLAKDTSEIGSRVGTSLCLASISALTGSPIAGALLGDDFNWSPPILFSGATVALAAASFGMSRFFVARERGTWRV</sequence>
<comment type="similarity">
    <text evidence="2">Belongs to the major facilitator superfamily. Monocarboxylate porter (TC 2.A.1.13) family.</text>
</comment>
<reference evidence="4 5" key="1">
    <citation type="journal article" date="2019" name="Nat. Ecol. Evol.">
        <title>Megaphylogeny resolves global patterns of mushroom evolution.</title>
        <authorList>
            <person name="Varga T."/>
            <person name="Krizsan K."/>
            <person name="Foldi C."/>
            <person name="Dima B."/>
            <person name="Sanchez-Garcia M."/>
            <person name="Sanchez-Ramirez S."/>
            <person name="Szollosi G.J."/>
            <person name="Szarkandi J.G."/>
            <person name="Papp V."/>
            <person name="Albert L."/>
            <person name="Andreopoulos W."/>
            <person name="Angelini C."/>
            <person name="Antonin V."/>
            <person name="Barry K.W."/>
            <person name="Bougher N.L."/>
            <person name="Buchanan P."/>
            <person name="Buyck B."/>
            <person name="Bense V."/>
            <person name="Catcheside P."/>
            <person name="Chovatia M."/>
            <person name="Cooper J."/>
            <person name="Damon W."/>
            <person name="Desjardin D."/>
            <person name="Finy P."/>
            <person name="Geml J."/>
            <person name="Haridas S."/>
            <person name="Hughes K."/>
            <person name="Justo A."/>
            <person name="Karasinski D."/>
            <person name="Kautmanova I."/>
            <person name="Kiss B."/>
            <person name="Kocsube S."/>
            <person name="Kotiranta H."/>
            <person name="LaButti K.M."/>
            <person name="Lechner B.E."/>
            <person name="Liimatainen K."/>
            <person name="Lipzen A."/>
            <person name="Lukacs Z."/>
            <person name="Mihaltcheva S."/>
            <person name="Morgado L.N."/>
            <person name="Niskanen T."/>
            <person name="Noordeloos M.E."/>
            <person name="Ohm R.A."/>
            <person name="Ortiz-Santana B."/>
            <person name="Ovrebo C."/>
            <person name="Racz N."/>
            <person name="Riley R."/>
            <person name="Savchenko A."/>
            <person name="Shiryaev A."/>
            <person name="Soop K."/>
            <person name="Spirin V."/>
            <person name="Szebenyi C."/>
            <person name="Tomsovsky M."/>
            <person name="Tulloss R.E."/>
            <person name="Uehling J."/>
            <person name="Grigoriev I.V."/>
            <person name="Vagvolgyi C."/>
            <person name="Papp T."/>
            <person name="Martin F.M."/>
            <person name="Miettinen O."/>
            <person name="Hibbett D.S."/>
            <person name="Nagy L.G."/>
        </authorList>
    </citation>
    <scope>NUCLEOTIDE SEQUENCE [LARGE SCALE GENOMIC DNA]</scope>
    <source>
        <strain evidence="4 5">CBS 309.79</strain>
    </source>
</reference>
<feature type="transmembrane region" description="Helical" evidence="3">
    <location>
        <begin position="399"/>
        <end position="424"/>
    </location>
</feature>
<dbReference type="PANTHER" id="PTHR11360:SF234">
    <property type="entry name" value="MFS-TYPE TRANSPORTER DBAD-RELATED"/>
    <property type="match status" value="1"/>
</dbReference>
<evidence type="ECO:0000256" key="3">
    <source>
        <dbReference type="SAM" id="Phobius"/>
    </source>
</evidence>
<dbReference type="Proteomes" id="UP000305067">
    <property type="component" value="Unassembled WGS sequence"/>
</dbReference>
<organism evidence="4 5">
    <name type="scientific">Pterulicium gracile</name>
    <dbReference type="NCBI Taxonomy" id="1884261"/>
    <lineage>
        <taxon>Eukaryota</taxon>
        <taxon>Fungi</taxon>
        <taxon>Dikarya</taxon>
        <taxon>Basidiomycota</taxon>
        <taxon>Agaricomycotina</taxon>
        <taxon>Agaricomycetes</taxon>
        <taxon>Agaricomycetidae</taxon>
        <taxon>Agaricales</taxon>
        <taxon>Pleurotineae</taxon>
        <taxon>Pterulaceae</taxon>
        <taxon>Pterulicium</taxon>
    </lineage>
</organism>
<feature type="transmembrane region" description="Helical" evidence="3">
    <location>
        <begin position="375"/>
        <end position="393"/>
    </location>
</feature>
<dbReference type="EMBL" id="ML178834">
    <property type="protein sequence ID" value="TFK99229.1"/>
    <property type="molecule type" value="Genomic_DNA"/>
</dbReference>
<evidence type="ECO:0000313" key="4">
    <source>
        <dbReference type="EMBL" id="TFK99229.1"/>
    </source>
</evidence>
<feature type="transmembrane region" description="Helical" evidence="3">
    <location>
        <begin position="335"/>
        <end position="354"/>
    </location>
</feature>
<name>A0A5C3QDR9_9AGAR</name>
<feature type="transmembrane region" description="Helical" evidence="3">
    <location>
        <begin position="195"/>
        <end position="219"/>
    </location>
</feature>